<evidence type="ECO:0000313" key="5">
    <source>
        <dbReference type="Proteomes" id="UP000199306"/>
    </source>
</evidence>
<dbReference type="InterPro" id="IPR013783">
    <property type="entry name" value="Ig-like_fold"/>
</dbReference>
<dbReference type="RefSeq" id="WP_092019668.1">
    <property type="nucleotide sequence ID" value="NZ_FOXH01000021.1"/>
</dbReference>
<dbReference type="InterPro" id="IPR011483">
    <property type="entry name" value="Sde182_NH-like"/>
</dbReference>
<proteinExistence type="predicted"/>
<feature type="chain" id="PRO_5011722672" description="DUF1593 domain-containing protein" evidence="1">
    <location>
        <begin position="26"/>
        <end position="506"/>
    </location>
</feature>
<protein>
    <recommendedName>
        <fullName evidence="6">DUF1593 domain-containing protein</fullName>
    </recommendedName>
</protein>
<feature type="domain" description="Cellulose-binding Sde182 nucleoside hydrolase-like" evidence="2">
    <location>
        <begin position="35"/>
        <end position="346"/>
    </location>
</feature>
<dbReference type="InterPro" id="IPR036452">
    <property type="entry name" value="Ribo_hydro-like"/>
</dbReference>
<dbReference type="AlphaFoldDB" id="A0A1I5YRX3"/>
<name>A0A1I5YRX3_9BACT</name>
<sequence>MKKKILITLFICALSVLKSYQYCQAQRVIPTSKSRTIVTTDGELDDVDSFIRMLLYANEFKLEGLVYSSSQWHYKGDGKGTKFTSEMESTAKRYGSRTELRWPGTTWIQELLDEYQKVQPSLLKHDKGYPSANDLRKLVKVGNIDFEGEMAKNTDGSEWIKNILLDKNPEPVYLQIWGGTNTVARALKSIEETYRNKGNWSEIYKKVSKKAIIYTVLDQDATYKKYIEPNWPDIRIFYNSDQFWCLAYPWSRVVPAELQSYLRGDFMAKNIIQNHGPLLSKYYSWGDGQKIANDEEHTHGNPEEMKKYNMTPYDFISEGDSPAYFQLLDVGLRSKNNPEYGGWGGRMVQSKVNPKRWEDGKNITDYNPYTKKQDASYPQTRWIEALQLDFAARAAWCVKPYNQANHAPEISVKEGTALSVKPGKQIEINAMASDPDKNQVNFNFWQYKEAGTCPENVIIEQKTNEKALIQVPANAQKGQTIHVIVEGKDNGTPSLIRYQRVILKIS</sequence>
<evidence type="ECO:0008006" key="6">
    <source>
        <dbReference type="Google" id="ProtNLM"/>
    </source>
</evidence>
<dbReference type="GO" id="GO:0016799">
    <property type="term" value="F:hydrolase activity, hydrolyzing N-glycosyl compounds"/>
    <property type="evidence" value="ECO:0007669"/>
    <property type="project" value="InterPro"/>
</dbReference>
<dbReference type="Gene3D" id="2.60.40.10">
    <property type="entry name" value="Immunoglobulins"/>
    <property type="match status" value="1"/>
</dbReference>
<dbReference type="Pfam" id="PF07632">
    <property type="entry name" value="Sde182_NH-like"/>
    <property type="match status" value="1"/>
</dbReference>
<feature type="signal peptide" evidence="1">
    <location>
        <begin position="1"/>
        <end position="25"/>
    </location>
</feature>
<dbReference type="InterPro" id="IPR048527">
    <property type="entry name" value="Sde182_C"/>
</dbReference>
<evidence type="ECO:0000313" key="4">
    <source>
        <dbReference type="EMBL" id="SFQ46902.1"/>
    </source>
</evidence>
<dbReference type="Proteomes" id="UP000199306">
    <property type="component" value="Unassembled WGS sequence"/>
</dbReference>
<keyword evidence="1" id="KW-0732">Signal</keyword>
<dbReference type="STRING" id="1079859.SAMN04515674_12115"/>
<reference evidence="4 5" key="1">
    <citation type="submission" date="2016-10" db="EMBL/GenBank/DDBJ databases">
        <authorList>
            <person name="de Groot N.N."/>
        </authorList>
    </citation>
    <scope>NUCLEOTIDE SEQUENCE [LARGE SCALE GENOMIC DNA]</scope>
    <source>
        <strain evidence="5">E92,LMG 26720,CCM 7988</strain>
    </source>
</reference>
<evidence type="ECO:0000256" key="1">
    <source>
        <dbReference type="SAM" id="SignalP"/>
    </source>
</evidence>
<gene>
    <name evidence="4" type="ORF">SAMN04515674_12115</name>
</gene>
<organism evidence="4 5">
    <name type="scientific">Pseudarcicella hirudinis</name>
    <dbReference type="NCBI Taxonomy" id="1079859"/>
    <lineage>
        <taxon>Bacteria</taxon>
        <taxon>Pseudomonadati</taxon>
        <taxon>Bacteroidota</taxon>
        <taxon>Cytophagia</taxon>
        <taxon>Cytophagales</taxon>
        <taxon>Flectobacillaceae</taxon>
        <taxon>Pseudarcicella</taxon>
    </lineage>
</organism>
<dbReference type="Pfam" id="PF21027">
    <property type="entry name" value="Sde0182_C"/>
    <property type="match status" value="1"/>
</dbReference>
<accession>A0A1I5YRX3</accession>
<dbReference type="EMBL" id="FOXH01000021">
    <property type="protein sequence ID" value="SFQ46902.1"/>
    <property type="molecule type" value="Genomic_DNA"/>
</dbReference>
<dbReference type="Gene3D" id="3.90.245.10">
    <property type="entry name" value="Ribonucleoside hydrolase-like"/>
    <property type="match status" value="1"/>
</dbReference>
<dbReference type="OrthoDB" id="253051at2"/>
<evidence type="ECO:0000259" key="2">
    <source>
        <dbReference type="Pfam" id="PF07632"/>
    </source>
</evidence>
<evidence type="ECO:0000259" key="3">
    <source>
        <dbReference type="Pfam" id="PF21027"/>
    </source>
</evidence>
<keyword evidence="5" id="KW-1185">Reference proteome</keyword>
<feature type="domain" description="Cellulose-binding Sde182 C-terminal" evidence="3">
    <location>
        <begin position="426"/>
        <end position="505"/>
    </location>
</feature>